<dbReference type="PANTHER" id="PTHR48228:SF6">
    <property type="entry name" value="L-CARNITINE COA-TRANSFERASE"/>
    <property type="match status" value="1"/>
</dbReference>
<name>A0A919RPF8_9ACTN</name>
<keyword evidence="3" id="KW-1185">Reference proteome</keyword>
<dbReference type="AlphaFoldDB" id="A0A919RPF8"/>
<dbReference type="PANTHER" id="PTHR48228">
    <property type="entry name" value="SUCCINYL-COA--D-CITRAMALATE COA-TRANSFERASE"/>
    <property type="match status" value="1"/>
</dbReference>
<dbReference type="SUPFAM" id="SSF89796">
    <property type="entry name" value="CoA-transferase family III (CaiB/BaiF)"/>
    <property type="match status" value="1"/>
</dbReference>
<keyword evidence="1" id="KW-0808">Transferase</keyword>
<proteinExistence type="predicted"/>
<accession>A0A919RPF8</accession>
<dbReference type="InterPro" id="IPR003673">
    <property type="entry name" value="CoA-Trfase_fam_III"/>
</dbReference>
<sequence length="80" mass="8498">MERADVLIENFRPGTLERWGLSPARLHEINPGLFVARVTGFGREGPYSRRPGFGTLAESMSGFAAITGAPGPGRRGGRGG</sequence>
<dbReference type="InterPro" id="IPR023606">
    <property type="entry name" value="CoA-Trfase_III_dom_1_sf"/>
</dbReference>
<dbReference type="InterPro" id="IPR050509">
    <property type="entry name" value="CoA-transferase_III"/>
</dbReference>
<dbReference type="Proteomes" id="UP000606172">
    <property type="component" value="Unassembled WGS sequence"/>
</dbReference>
<protein>
    <recommendedName>
        <fullName evidence="4">CoA-transferase family III</fullName>
    </recommendedName>
</protein>
<reference evidence="2" key="1">
    <citation type="submission" date="2021-01" db="EMBL/GenBank/DDBJ databases">
        <title>Whole genome shotgun sequence of Sinosporangium siamense NBRC 109515.</title>
        <authorList>
            <person name="Komaki H."/>
            <person name="Tamura T."/>
        </authorList>
    </citation>
    <scope>NUCLEOTIDE SEQUENCE</scope>
    <source>
        <strain evidence="2">NBRC 109515</strain>
    </source>
</reference>
<organism evidence="2 3">
    <name type="scientific">Sinosporangium siamense</name>
    <dbReference type="NCBI Taxonomy" id="1367973"/>
    <lineage>
        <taxon>Bacteria</taxon>
        <taxon>Bacillati</taxon>
        <taxon>Actinomycetota</taxon>
        <taxon>Actinomycetes</taxon>
        <taxon>Streptosporangiales</taxon>
        <taxon>Streptosporangiaceae</taxon>
        <taxon>Sinosporangium</taxon>
    </lineage>
</organism>
<evidence type="ECO:0008006" key="4">
    <source>
        <dbReference type="Google" id="ProtNLM"/>
    </source>
</evidence>
<dbReference type="Gene3D" id="3.40.50.10540">
    <property type="entry name" value="Crotonobetainyl-coa:carnitine coa-transferase, domain 1"/>
    <property type="match status" value="1"/>
</dbReference>
<evidence type="ECO:0000313" key="2">
    <source>
        <dbReference type="EMBL" id="GII97507.1"/>
    </source>
</evidence>
<dbReference type="Pfam" id="PF02515">
    <property type="entry name" value="CoA_transf_3"/>
    <property type="match status" value="1"/>
</dbReference>
<comment type="caution">
    <text evidence="2">The sequence shown here is derived from an EMBL/GenBank/DDBJ whole genome shotgun (WGS) entry which is preliminary data.</text>
</comment>
<evidence type="ECO:0000313" key="3">
    <source>
        <dbReference type="Proteomes" id="UP000606172"/>
    </source>
</evidence>
<dbReference type="EMBL" id="BOOW01000061">
    <property type="protein sequence ID" value="GII97507.1"/>
    <property type="molecule type" value="Genomic_DNA"/>
</dbReference>
<dbReference type="GO" id="GO:0016740">
    <property type="term" value="F:transferase activity"/>
    <property type="evidence" value="ECO:0007669"/>
    <property type="project" value="UniProtKB-KW"/>
</dbReference>
<evidence type="ECO:0000256" key="1">
    <source>
        <dbReference type="ARBA" id="ARBA00022679"/>
    </source>
</evidence>
<gene>
    <name evidence="2" type="ORF">Ssi02_77380</name>
</gene>